<dbReference type="EMBL" id="JAMZIH010002554">
    <property type="protein sequence ID" value="KAJ1677374.1"/>
    <property type="molecule type" value="Genomic_DNA"/>
</dbReference>
<dbReference type="Proteomes" id="UP001145114">
    <property type="component" value="Unassembled WGS sequence"/>
</dbReference>
<name>A0ACC1HSQ4_9FUNG</name>
<organism evidence="1 2">
    <name type="scientific">Spiromyces aspiralis</name>
    <dbReference type="NCBI Taxonomy" id="68401"/>
    <lineage>
        <taxon>Eukaryota</taxon>
        <taxon>Fungi</taxon>
        <taxon>Fungi incertae sedis</taxon>
        <taxon>Zoopagomycota</taxon>
        <taxon>Kickxellomycotina</taxon>
        <taxon>Kickxellomycetes</taxon>
        <taxon>Kickxellales</taxon>
        <taxon>Kickxellaceae</taxon>
        <taxon>Spiromyces</taxon>
    </lineage>
</organism>
<accession>A0ACC1HSQ4</accession>
<gene>
    <name evidence="1" type="ORF">EV182_006308</name>
</gene>
<proteinExistence type="predicted"/>
<feature type="non-terminal residue" evidence="1">
    <location>
        <position position="315"/>
    </location>
</feature>
<sequence length="315" mass="35332">MDVTLSEYEKQRQENVRRNEQMLRSLNLDQSELVQKRKSPLSPTRKEATGKRAKLGERRHQEPVERRRSRRLQGIRPDIDNNRGQRPGKAEPGTARPELEDRVTKIYGRPRQEGDLKLSSVLEQGSIDKFRLVIRDVCRNSGAGDEDGVKSEGEEERPDAQAARDLHKVFGGLSIRQPYNPPLVTEARIYDLDIHPSASSLLIGAGDQNGMLGFWRVPESEWDANVQRRVGPKLEPASTDEVAVPDVFTFTPHTRTISTVRFCPGNSNHLYTASYDGCIRRLDLGKASAFTEAVIAGEDIRIHSLDMDPMGGATP</sequence>
<keyword evidence="2" id="KW-1185">Reference proteome</keyword>
<reference evidence="1" key="1">
    <citation type="submission" date="2022-06" db="EMBL/GenBank/DDBJ databases">
        <title>Phylogenomic reconstructions and comparative analyses of Kickxellomycotina fungi.</title>
        <authorList>
            <person name="Reynolds N.K."/>
            <person name="Stajich J.E."/>
            <person name="Barry K."/>
            <person name="Grigoriev I.V."/>
            <person name="Crous P."/>
            <person name="Smith M.E."/>
        </authorList>
    </citation>
    <scope>NUCLEOTIDE SEQUENCE</scope>
    <source>
        <strain evidence="1">RSA 2271</strain>
    </source>
</reference>
<protein>
    <submittedName>
        <fullName evidence="1">Uncharacterized protein</fullName>
    </submittedName>
</protein>
<comment type="caution">
    <text evidence="1">The sequence shown here is derived from an EMBL/GenBank/DDBJ whole genome shotgun (WGS) entry which is preliminary data.</text>
</comment>
<evidence type="ECO:0000313" key="2">
    <source>
        <dbReference type="Proteomes" id="UP001145114"/>
    </source>
</evidence>
<evidence type="ECO:0000313" key="1">
    <source>
        <dbReference type="EMBL" id="KAJ1677374.1"/>
    </source>
</evidence>